<dbReference type="PANTHER" id="PTHR42059:SF1">
    <property type="entry name" value="TNT DOMAIN-CONTAINING PROTEIN"/>
    <property type="match status" value="1"/>
</dbReference>
<evidence type="ECO:0000256" key="2">
    <source>
        <dbReference type="SAM" id="SignalP"/>
    </source>
</evidence>
<proteinExistence type="predicted"/>
<organism evidence="4 5">
    <name type="scientific">Streptomyces noboritoensis</name>
    <dbReference type="NCBI Taxonomy" id="67337"/>
    <lineage>
        <taxon>Bacteria</taxon>
        <taxon>Bacillati</taxon>
        <taxon>Actinomycetota</taxon>
        <taxon>Actinomycetes</taxon>
        <taxon>Kitasatosporales</taxon>
        <taxon>Streptomycetaceae</taxon>
        <taxon>Streptomyces</taxon>
    </lineage>
</organism>
<evidence type="ECO:0000313" key="5">
    <source>
        <dbReference type="Proteomes" id="UP001589887"/>
    </source>
</evidence>
<feature type="chain" id="PRO_5046594672" evidence="2">
    <location>
        <begin position="38"/>
        <end position="255"/>
    </location>
</feature>
<dbReference type="InterPro" id="IPR053024">
    <property type="entry name" value="Fungal_surface_NADase"/>
</dbReference>
<gene>
    <name evidence="4" type="ORF">ACFH04_40640</name>
</gene>
<accession>A0ABV6TW11</accession>
<evidence type="ECO:0000256" key="1">
    <source>
        <dbReference type="SAM" id="MobiDB-lite"/>
    </source>
</evidence>
<dbReference type="InterPro" id="IPR006311">
    <property type="entry name" value="TAT_signal"/>
</dbReference>
<name>A0ABV6TW11_9ACTN</name>
<dbReference type="PANTHER" id="PTHR42059">
    <property type="entry name" value="TNT DOMAIN-CONTAINING PROTEIN"/>
    <property type="match status" value="1"/>
</dbReference>
<dbReference type="EMBL" id="JBHMQV010000009">
    <property type="protein sequence ID" value="MFC0849985.1"/>
    <property type="molecule type" value="Genomic_DNA"/>
</dbReference>
<feature type="region of interest" description="Disordered" evidence="1">
    <location>
        <begin position="39"/>
        <end position="63"/>
    </location>
</feature>
<protein>
    <submittedName>
        <fullName evidence="4">TNT domain-containing protein</fullName>
    </submittedName>
</protein>
<evidence type="ECO:0000259" key="3">
    <source>
        <dbReference type="Pfam" id="PF14021"/>
    </source>
</evidence>
<dbReference type="Pfam" id="PF14021">
    <property type="entry name" value="TNT"/>
    <property type="match status" value="1"/>
</dbReference>
<feature type="compositionally biased region" description="Low complexity" evidence="1">
    <location>
        <begin position="43"/>
        <end position="59"/>
    </location>
</feature>
<dbReference type="PROSITE" id="PS51318">
    <property type="entry name" value="TAT"/>
    <property type="match status" value="1"/>
</dbReference>
<feature type="signal peptide" evidence="2">
    <location>
        <begin position="1"/>
        <end position="37"/>
    </location>
</feature>
<dbReference type="Proteomes" id="UP001589887">
    <property type="component" value="Unassembled WGS sequence"/>
</dbReference>
<keyword evidence="2" id="KW-0732">Signal</keyword>
<dbReference type="RefSeq" id="WP_394323956.1">
    <property type="nucleotide sequence ID" value="NZ_JBHMQV010000009.1"/>
</dbReference>
<keyword evidence="5" id="KW-1185">Reference proteome</keyword>
<reference evidence="4 5" key="1">
    <citation type="submission" date="2024-09" db="EMBL/GenBank/DDBJ databases">
        <authorList>
            <person name="Sun Q."/>
            <person name="Mori K."/>
        </authorList>
    </citation>
    <scope>NUCLEOTIDE SEQUENCE [LARGE SCALE GENOMIC DNA]</scope>
    <source>
        <strain evidence="4 5">JCM 4557</strain>
    </source>
</reference>
<comment type="caution">
    <text evidence="4">The sequence shown here is derived from an EMBL/GenBank/DDBJ whole genome shotgun (WGS) entry which is preliminary data.</text>
</comment>
<sequence length="255" mass="27076">MAHTVKRFSRLRVLIGASASGAALFATVLFGAAPAQAAEPGRGTAASTGAASQPAAPAACSGTYQGDERLGPQYLPKPWQDPVGPLVLGYHRTGHLSPTAFLATYWDPTGGSWKYPPNDGFANRPDGSLDKRAVRLRVGEDLDRFGSEYGAFLAPAGASYARRALPPQSLITREAAYPCAYHSYEVTKSFTVWEGRIAPWFEQRGGGEQIKLDPSFVDPGAGQKLNVKWLLDHGYLKAETNVAAARSALAGVVTG</sequence>
<evidence type="ECO:0000313" key="4">
    <source>
        <dbReference type="EMBL" id="MFC0849985.1"/>
    </source>
</evidence>
<feature type="domain" description="TNT" evidence="3">
    <location>
        <begin position="136"/>
        <end position="237"/>
    </location>
</feature>
<dbReference type="InterPro" id="IPR025331">
    <property type="entry name" value="TNT"/>
</dbReference>